<evidence type="ECO:0000259" key="6">
    <source>
        <dbReference type="PROSITE" id="PS50893"/>
    </source>
</evidence>
<dbReference type="SUPFAM" id="SSF52540">
    <property type="entry name" value="P-loop containing nucleoside triphosphate hydrolases"/>
    <property type="match status" value="1"/>
</dbReference>
<dbReference type="PANTHER" id="PTHR42794">
    <property type="entry name" value="HEMIN IMPORT ATP-BINDING PROTEIN HMUV"/>
    <property type="match status" value="1"/>
</dbReference>
<protein>
    <submittedName>
        <fullName evidence="7">Heme ABC transporter ATP-binding protein</fullName>
    </submittedName>
</protein>
<reference evidence="7" key="1">
    <citation type="submission" date="2020-12" db="EMBL/GenBank/DDBJ databases">
        <title>Marinomonas arctica sp. nov., a psychrotolerant bacterium isolated from the Arctic.</title>
        <authorList>
            <person name="Zhang Y."/>
        </authorList>
    </citation>
    <scope>NUCLEOTIDE SEQUENCE</scope>
    <source>
        <strain evidence="7">C1424</strain>
    </source>
</reference>
<name>A0A934N1N1_9GAMM</name>
<organism evidence="7 8">
    <name type="scientific">Marinomonas transparens</name>
    <dbReference type="NCBI Taxonomy" id="2795388"/>
    <lineage>
        <taxon>Bacteria</taxon>
        <taxon>Pseudomonadati</taxon>
        <taxon>Pseudomonadota</taxon>
        <taxon>Gammaproteobacteria</taxon>
        <taxon>Oceanospirillales</taxon>
        <taxon>Oceanospirillaceae</taxon>
        <taxon>Marinomonas</taxon>
    </lineage>
</organism>
<keyword evidence="4" id="KW-1278">Translocase</keyword>
<keyword evidence="2" id="KW-0547">Nucleotide-binding</keyword>
<evidence type="ECO:0000256" key="4">
    <source>
        <dbReference type="ARBA" id="ARBA00022967"/>
    </source>
</evidence>
<dbReference type="CDD" id="cd03214">
    <property type="entry name" value="ABC_Iron-Siderophores_B12_Hemin"/>
    <property type="match status" value="1"/>
</dbReference>
<dbReference type="GO" id="GO:0005524">
    <property type="term" value="F:ATP binding"/>
    <property type="evidence" value="ECO:0007669"/>
    <property type="project" value="UniProtKB-KW"/>
</dbReference>
<evidence type="ECO:0000313" key="8">
    <source>
        <dbReference type="Proteomes" id="UP000628710"/>
    </source>
</evidence>
<dbReference type="AlphaFoldDB" id="A0A934N1N1"/>
<dbReference type="EMBL" id="JAEMNX010000009">
    <property type="protein sequence ID" value="MBJ7537922.1"/>
    <property type="molecule type" value="Genomic_DNA"/>
</dbReference>
<feature type="domain" description="ABC transporter" evidence="6">
    <location>
        <begin position="2"/>
        <end position="241"/>
    </location>
</feature>
<dbReference type="Pfam" id="PF00005">
    <property type="entry name" value="ABC_tran"/>
    <property type="match status" value="1"/>
</dbReference>
<accession>A0A934N1N1</accession>
<proteinExistence type="predicted"/>
<evidence type="ECO:0000256" key="5">
    <source>
        <dbReference type="ARBA" id="ARBA00037066"/>
    </source>
</evidence>
<keyword evidence="8" id="KW-1185">Reference proteome</keyword>
<evidence type="ECO:0000313" key="7">
    <source>
        <dbReference type="EMBL" id="MBJ7537922.1"/>
    </source>
</evidence>
<evidence type="ECO:0000256" key="2">
    <source>
        <dbReference type="ARBA" id="ARBA00022741"/>
    </source>
</evidence>
<dbReference type="GO" id="GO:0016887">
    <property type="term" value="F:ATP hydrolysis activity"/>
    <property type="evidence" value="ECO:0007669"/>
    <property type="project" value="InterPro"/>
</dbReference>
<gene>
    <name evidence="7" type="ORF">I8J31_09585</name>
</gene>
<keyword evidence="1" id="KW-0813">Transport</keyword>
<dbReference type="PROSITE" id="PS00211">
    <property type="entry name" value="ABC_TRANSPORTER_1"/>
    <property type="match status" value="1"/>
</dbReference>
<dbReference type="InterPro" id="IPR017871">
    <property type="entry name" value="ABC_transporter-like_CS"/>
</dbReference>
<comment type="function">
    <text evidence="5">Part of the ABC transporter complex HmuTUV involved in hemin import. Responsible for energy coupling to the transport system.</text>
</comment>
<dbReference type="InterPro" id="IPR003439">
    <property type="entry name" value="ABC_transporter-like_ATP-bd"/>
</dbReference>
<dbReference type="InterPro" id="IPR027417">
    <property type="entry name" value="P-loop_NTPase"/>
</dbReference>
<dbReference type="NCBIfam" id="NF010068">
    <property type="entry name" value="PRK13548.1"/>
    <property type="match status" value="1"/>
</dbReference>
<dbReference type="Gene3D" id="3.40.50.300">
    <property type="entry name" value="P-loop containing nucleotide triphosphate hydrolases"/>
    <property type="match status" value="1"/>
</dbReference>
<evidence type="ECO:0000256" key="1">
    <source>
        <dbReference type="ARBA" id="ARBA00022448"/>
    </source>
</evidence>
<evidence type="ECO:0000256" key="3">
    <source>
        <dbReference type="ARBA" id="ARBA00022840"/>
    </source>
</evidence>
<dbReference type="PROSITE" id="PS50893">
    <property type="entry name" value="ABC_TRANSPORTER_2"/>
    <property type="match status" value="1"/>
</dbReference>
<sequence length="259" mass="28115">MLQANNVSLSRGGNLLLDCVSMSLESGELLMVLGPNGAGKSTLLSCLSGAVHGDAGEILLEAKPLSAFPIETLAKKRAVLTQQVTMVFNFTVEQVVSLGLAPWSLGVKQADELIQRTLMDVGLPNMQKRDYNSLSGGEQQRAQLARVLVQLLAGNDDLSGCYLLLDEPIAALDLEQQQRVLRLLKTLSAKGLAVLCVIHDINLAALYGDRLVLLDNGRLMFQGKPADLTAKPYIESAYQADLIRLHHAQMAVPQWQFQV</sequence>
<keyword evidence="3 7" id="KW-0067">ATP-binding</keyword>
<dbReference type="PANTHER" id="PTHR42794:SF1">
    <property type="entry name" value="HEMIN IMPORT ATP-BINDING PROTEIN HMUV"/>
    <property type="match status" value="1"/>
</dbReference>
<dbReference type="InterPro" id="IPR003593">
    <property type="entry name" value="AAA+_ATPase"/>
</dbReference>
<dbReference type="SMART" id="SM00382">
    <property type="entry name" value="AAA"/>
    <property type="match status" value="1"/>
</dbReference>
<dbReference type="Proteomes" id="UP000628710">
    <property type="component" value="Unassembled WGS sequence"/>
</dbReference>
<dbReference type="RefSeq" id="WP_199468218.1">
    <property type="nucleotide sequence ID" value="NZ_JAEMNX010000009.1"/>
</dbReference>
<comment type="caution">
    <text evidence="7">The sequence shown here is derived from an EMBL/GenBank/DDBJ whole genome shotgun (WGS) entry which is preliminary data.</text>
</comment>